<dbReference type="Proteomes" id="UP001179280">
    <property type="component" value="Unassembled WGS sequence"/>
</dbReference>
<keyword evidence="3" id="KW-1185">Reference proteome</keyword>
<dbReference type="CDD" id="cd00093">
    <property type="entry name" value="HTH_XRE"/>
    <property type="match status" value="1"/>
</dbReference>
<evidence type="ECO:0000313" key="2">
    <source>
        <dbReference type="EMBL" id="MBM7836951.1"/>
    </source>
</evidence>
<dbReference type="EMBL" id="JAFBCV010000001">
    <property type="protein sequence ID" value="MBM7836951.1"/>
    <property type="molecule type" value="Genomic_DNA"/>
</dbReference>
<dbReference type="PROSITE" id="PS50943">
    <property type="entry name" value="HTH_CROC1"/>
    <property type="match status" value="1"/>
</dbReference>
<proteinExistence type="predicted"/>
<accession>A0ABS2SPM7</accession>
<dbReference type="InterPro" id="IPR010982">
    <property type="entry name" value="Lambda_DNA-bd_dom_sf"/>
</dbReference>
<organism evidence="2 3">
    <name type="scientific">Shouchella xiaoxiensis</name>
    <dbReference type="NCBI Taxonomy" id="766895"/>
    <lineage>
        <taxon>Bacteria</taxon>
        <taxon>Bacillati</taxon>
        <taxon>Bacillota</taxon>
        <taxon>Bacilli</taxon>
        <taxon>Bacillales</taxon>
        <taxon>Bacillaceae</taxon>
        <taxon>Shouchella</taxon>
    </lineage>
</organism>
<dbReference type="SUPFAM" id="SSF47413">
    <property type="entry name" value="lambda repressor-like DNA-binding domains"/>
    <property type="match status" value="1"/>
</dbReference>
<comment type="caution">
    <text evidence="2">The sequence shown here is derived from an EMBL/GenBank/DDBJ whole genome shotgun (WGS) entry which is preliminary data.</text>
</comment>
<evidence type="ECO:0000259" key="1">
    <source>
        <dbReference type="PROSITE" id="PS50943"/>
    </source>
</evidence>
<protein>
    <submittedName>
        <fullName evidence="2">Transcriptional regulator</fullName>
    </submittedName>
</protein>
<evidence type="ECO:0000313" key="3">
    <source>
        <dbReference type="Proteomes" id="UP001179280"/>
    </source>
</evidence>
<sequence length="76" mass="8849">MNGLSDNEKQHMIEVMMARRKELGITRAELALKTGISQQHIRKLEKKINTAYMNDYLMMADVVALEIMKRDLKLND</sequence>
<feature type="domain" description="HTH cro/C1-type" evidence="1">
    <location>
        <begin position="18"/>
        <end position="46"/>
    </location>
</feature>
<name>A0ABS2SPM7_9BACI</name>
<gene>
    <name evidence="2" type="ORF">JOC54_000182</name>
</gene>
<dbReference type="RefSeq" id="WP_035417275.1">
    <property type="nucleotide sequence ID" value="NZ_JAFBCV010000001.1"/>
</dbReference>
<dbReference type="Pfam" id="PF01381">
    <property type="entry name" value="HTH_3"/>
    <property type="match status" value="1"/>
</dbReference>
<dbReference type="Gene3D" id="1.10.260.40">
    <property type="entry name" value="lambda repressor-like DNA-binding domains"/>
    <property type="match status" value="1"/>
</dbReference>
<dbReference type="InterPro" id="IPR001387">
    <property type="entry name" value="Cro/C1-type_HTH"/>
</dbReference>
<reference evidence="2" key="1">
    <citation type="submission" date="2021-01" db="EMBL/GenBank/DDBJ databases">
        <title>Genomic Encyclopedia of Type Strains, Phase IV (KMG-IV): sequencing the most valuable type-strain genomes for metagenomic binning, comparative biology and taxonomic classification.</title>
        <authorList>
            <person name="Goeker M."/>
        </authorList>
    </citation>
    <scope>NUCLEOTIDE SEQUENCE</scope>
    <source>
        <strain evidence="2">DSM 21943</strain>
    </source>
</reference>